<reference evidence="2" key="1">
    <citation type="journal article" date="2021" name="Nat. Microbiol.">
        <title>Cocultivation of an ultrasmall environmental parasitic bacterium with lytic ability against bacteria associated with wastewater foams.</title>
        <authorList>
            <person name="Batinovic S."/>
            <person name="Rose J.J.A."/>
            <person name="Ratcliffe J."/>
            <person name="Seviour R.J."/>
            <person name="Petrovski S."/>
        </authorList>
    </citation>
    <scope>NUCLEOTIDE SEQUENCE</scope>
    <source>
        <strain evidence="2">CON44</strain>
    </source>
</reference>
<dbReference type="InterPro" id="IPR002925">
    <property type="entry name" value="Dienelactn_hydro"/>
</dbReference>
<dbReference type="Pfam" id="PF01738">
    <property type="entry name" value="DLH"/>
    <property type="match status" value="1"/>
</dbReference>
<evidence type="ECO:0000259" key="1">
    <source>
        <dbReference type="Pfam" id="PF01738"/>
    </source>
</evidence>
<dbReference type="EMBL" id="CP045810">
    <property type="protein sequence ID" value="QHN39506.1"/>
    <property type="molecule type" value="Genomic_DNA"/>
</dbReference>
<dbReference type="PANTHER" id="PTHR46623">
    <property type="entry name" value="CARBOXYMETHYLENEBUTENOLIDASE-RELATED"/>
    <property type="match status" value="1"/>
</dbReference>
<dbReference type="SUPFAM" id="SSF53474">
    <property type="entry name" value="alpha/beta-Hydrolases"/>
    <property type="match status" value="1"/>
</dbReference>
<dbReference type="PANTHER" id="PTHR46623:SF10">
    <property type="entry name" value="CARBOXYMETHYLENEBUTENOLIDASE HOMOLOG"/>
    <property type="match status" value="1"/>
</dbReference>
<proteinExistence type="predicted"/>
<name>A0A857LPJ2_9ACTN</name>
<organism evidence="2">
    <name type="scientific">Gordonia amarae</name>
    <dbReference type="NCBI Taxonomy" id="36821"/>
    <lineage>
        <taxon>Bacteria</taxon>
        <taxon>Bacillati</taxon>
        <taxon>Actinomycetota</taxon>
        <taxon>Actinomycetes</taxon>
        <taxon>Mycobacteriales</taxon>
        <taxon>Gordoniaceae</taxon>
        <taxon>Gordonia</taxon>
    </lineage>
</organism>
<dbReference type="AlphaFoldDB" id="A0A857LPJ2"/>
<sequence length="251" mass="26361">MTVSETITISAGDGPTEAYVARPAGGGTYPGVLFIVDVFGLRVQTRTMADRIAEWGYIVLVPHLFYRGGSAAELAPDAELRGPGAREAAFAKVRPQMAALTPDLARKDLGHYVDALRSLPGVDAGPIGVTGYCMGGRLALLAGAARPDDVGAIGMFHTGGLVTDDDISPHRNLTGITASVLAIHADNDHGMPPEAIAAFDEALTDAGIPHDTSVYPDAPHGYTMADTDAYHHDAAERHFTALRELFDTTLG</sequence>
<dbReference type="InterPro" id="IPR029058">
    <property type="entry name" value="AB_hydrolase_fold"/>
</dbReference>
<accession>A0A857LPJ2</accession>
<protein>
    <submittedName>
        <fullName evidence="2">Prolyl oligopeptidase family serine peptidase</fullName>
    </submittedName>
</protein>
<evidence type="ECO:0000313" key="2">
    <source>
        <dbReference type="EMBL" id="QHN39506.1"/>
    </source>
</evidence>
<dbReference type="RefSeq" id="WP_005192871.1">
    <property type="nucleotide sequence ID" value="NZ_CP045804.1"/>
</dbReference>
<gene>
    <name evidence="2" type="ORF">GII30_10325</name>
</gene>
<dbReference type="GO" id="GO:0016787">
    <property type="term" value="F:hydrolase activity"/>
    <property type="evidence" value="ECO:0007669"/>
    <property type="project" value="InterPro"/>
</dbReference>
<dbReference type="InterPro" id="IPR051049">
    <property type="entry name" value="Dienelactone_hydrolase-like"/>
</dbReference>
<feature type="domain" description="Dienelactone hydrolase" evidence="1">
    <location>
        <begin position="17"/>
        <end position="249"/>
    </location>
</feature>
<dbReference type="Gene3D" id="3.40.50.1820">
    <property type="entry name" value="alpha/beta hydrolase"/>
    <property type="match status" value="1"/>
</dbReference>